<evidence type="ECO:0000259" key="8">
    <source>
        <dbReference type="PROSITE" id="PS50887"/>
    </source>
</evidence>
<name>A0A9Y2AK37_9FIRM</name>
<keyword evidence="2" id="KW-1003">Cell membrane</keyword>
<dbReference type="CDD" id="cd01949">
    <property type="entry name" value="GGDEF"/>
    <property type="match status" value="1"/>
</dbReference>
<dbReference type="KEGG" id="sgbi:P3F81_02250"/>
<dbReference type="PANTHER" id="PTHR33121">
    <property type="entry name" value="CYCLIC DI-GMP PHOSPHODIESTERASE PDEF"/>
    <property type="match status" value="1"/>
</dbReference>
<dbReference type="InterPro" id="IPR043128">
    <property type="entry name" value="Rev_trsase/Diguanyl_cyclase"/>
</dbReference>
<evidence type="ECO:0000256" key="2">
    <source>
        <dbReference type="ARBA" id="ARBA00022475"/>
    </source>
</evidence>
<dbReference type="Gene3D" id="3.30.70.270">
    <property type="match status" value="1"/>
</dbReference>
<organism evidence="9 10">
    <name type="scientific">Selenobaculum gibii</name>
    <dbReference type="NCBI Taxonomy" id="3054208"/>
    <lineage>
        <taxon>Bacteria</taxon>
        <taxon>Bacillati</taxon>
        <taxon>Bacillota</taxon>
        <taxon>Negativicutes</taxon>
        <taxon>Selenomonadales</taxon>
        <taxon>Selenomonadaceae</taxon>
        <taxon>Selenobaculum</taxon>
    </lineage>
</organism>
<dbReference type="Gene3D" id="3.30.450.20">
    <property type="entry name" value="PAS domain"/>
    <property type="match status" value="2"/>
</dbReference>
<dbReference type="NCBIfam" id="TIGR00254">
    <property type="entry name" value="GGDEF"/>
    <property type="match status" value="1"/>
</dbReference>
<dbReference type="Pfam" id="PF00563">
    <property type="entry name" value="EAL"/>
    <property type="match status" value="1"/>
</dbReference>
<dbReference type="EMBL" id="CP120678">
    <property type="protein sequence ID" value="WIW71173.1"/>
    <property type="molecule type" value="Genomic_DNA"/>
</dbReference>
<evidence type="ECO:0000259" key="7">
    <source>
        <dbReference type="PROSITE" id="PS50883"/>
    </source>
</evidence>
<dbReference type="InterPro" id="IPR001633">
    <property type="entry name" value="EAL_dom"/>
</dbReference>
<evidence type="ECO:0000256" key="4">
    <source>
        <dbReference type="ARBA" id="ARBA00022989"/>
    </source>
</evidence>
<evidence type="ECO:0000256" key="3">
    <source>
        <dbReference type="ARBA" id="ARBA00022692"/>
    </source>
</evidence>
<protein>
    <submittedName>
        <fullName evidence="9">EAL domain-containing protein</fullName>
    </submittedName>
</protein>
<gene>
    <name evidence="9" type="ORF">P3F81_02250</name>
</gene>
<keyword evidence="4 6" id="KW-1133">Transmembrane helix</keyword>
<proteinExistence type="predicted"/>
<dbReference type="Gene3D" id="3.20.20.450">
    <property type="entry name" value="EAL domain"/>
    <property type="match status" value="1"/>
</dbReference>
<dbReference type="InterPro" id="IPR035919">
    <property type="entry name" value="EAL_sf"/>
</dbReference>
<reference evidence="9" key="1">
    <citation type="submission" date="2023-03" db="EMBL/GenBank/DDBJ databases">
        <title>Selenobaculum gbiensis gen. nov. sp. nov., a new bacterium isolated from the gut microbiota of IBD patient.</title>
        <authorList>
            <person name="Yeo S."/>
            <person name="Park H."/>
            <person name="Huh C.S."/>
        </authorList>
    </citation>
    <scope>NUCLEOTIDE SEQUENCE</scope>
    <source>
        <strain evidence="9">ICN-92133</strain>
    </source>
</reference>
<dbReference type="GO" id="GO:0071111">
    <property type="term" value="F:cyclic-guanylate-specific phosphodiesterase activity"/>
    <property type="evidence" value="ECO:0007669"/>
    <property type="project" value="InterPro"/>
</dbReference>
<dbReference type="RefSeq" id="WP_147666726.1">
    <property type="nucleotide sequence ID" value="NZ_CP120678.1"/>
</dbReference>
<evidence type="ECO:0000256" key="1">
    <source>
        <dbReference type="ARBA" id="ARBA00004651"/>
    </source>
</evidence>
<keyword evidence="3 6" id="KW-0812">Transmembrane</keyword>
<dbReference type="GO" id="GO:0005886">
    <property type="term" value="C:plasma membrane"/>
    <property type="evidence" value="ECO:0007669"/>
    <property type="project" value="UniProtKB-SubCell"/>
</dbReference>
<feature type="domain" description="GGDEF" evidence="8">
    <location>
        <begin position="354"/>
        <end position="484"/>
    </location>
</feature>
<accession>A0A9Y2AK37</accession>
<dbReference type="SMART" id="SM00267">
    <property type="entry name" value="GGDEF"/>
    <property type="match status" value="1"/>
</dbReference>
<dbReference type="CDD" id="cd12914">
    <property type="entry name" value="PDC1_DGC_like"/>
    <property type="match status" value="1"/>
</dbReference>
<evidence type="ECO:0000256" key="6">
    <source>
        <dbReference type="SAM" id="Phobius"/>
    </source>
</evidence>
<dbReference type="InterPro" id="IPR029787">
    <property type="entry name" value="Nucleotide_cyclase"/>
</dbReference>
<sequence>MNNKARYNHCQIWFVGLFISIACILSCGLYIYNIQSDMEDDVLRDIRNLMLRNSLAIANKLNDQSKLTEMLAAGLEQRNYSNENEYALFLNSIVMDGAFERVGVFDKNGDMFTSDKKKLNIADEPQYKESMEGRFSISQPINDKIGDKKIIVFTAPILSKNRAYGGIVLAKSIESIEKEFLQGFFQGRGSFYIIDNKGDILMCSESLDENSFENLYDKIGHEESNEKNSKKIIEEIKSSLVIGKVGTVKSVFDGETKYISYATIHNPYTSWNLVSIVDEEVILNKIHKMVTKAFVLCSVVILLFLIMAGYIFRMEEKTKHELEQLAYTDSLTKINNVHRFYIKASEILRRNKDIAYSIICIDVNNFKYINETYGYKIGDQLLIQIAQKLSDTFKDDEICARINNDHFVVLIKSVFENPEVKYQSLERAFLNEINQGIIKYPISFSVGVYRVEDKSEAVISMVDKALLTLKNIKKRKNIYFAYYSNDLLQKFIKNNQIENMMQPALDNQEFKVFLQPKIDLHTLSIIGAEALVRWVSPSKGFMQPDDFIPLFEKNGFIVELDFYVLEECCKKIREWIDNGIEPIPISVNQSRINLDDPFYVEKLNDILQKYELPVNLIEIELTEGMFSSSNTKLVKIMERMRKIGFSISMDDFGSGYSSLNLLKEIPVDILKIDKVFLDETANSRKSRIIISQVVSMARKLGMKVVCEGVENEEQAAFLRKIHCDFAQGYLYAKPMTIADFEEYRDRNLKEVGFK</sequence>
<dbReference type="InterPro" id="IPR000160">
    <property type="entry name" value="GGDEF_dom"/>
</dbReference>
<comment type="subcellular location">
    <subcellularLocation>
        <location evidence="1">Cell membrane</location>
        <topology evidence="1">Multi-pass membrane protein</topology>
    </subcellularLocation>
</comment>
<dbReference type="CDD" id="cd01948">
    <property type="entry name" value="EAL"/>
    <property type="match status" value="1"/>
</dbReference>
<feature type="transmembrane region" description="Helical" evidence="6">
    <location>
        <begin position="12"/>
        <end position="32"/>
    </location>
</feature>
<dbReference type="InterPro" id="IPR033479">
    <property type="entry name" value="dCache_1"/>
</dbReference>
<evidence type="ECO:0000313" key="10">
    <source>
        <dbReference type="Proteomes" id="UP001243623"/>
    </source>
</evidence>
<evidence type="ECO:0000256" key="5">
    <source>
        <dbReference type="ARBA" id="ARBA00023136"/>
    </source>
</evidence>
<dbReference type="Proteomes" id="UP001243623">
    <property type="component" value="Chromosome"/>
</dbReference>
<keyword evidence="5 6" id="KW-0472">Membrane</keyword>
<evidence type="ECO:0000313" key="9">
    <source>
        <dbReference type="EMBL" id="WIW71173.1"/>
    </source>
</evidence>
<feature type="domain" description="EAL" evidence="7">
    <location>
        <begin position="494"/>
        <end position="748"/>
    </location>
</feature>
<keyword evidence="10" id="KW-1185">Reference proteome</keyword>
<dbReference type="PANTHER" id="PTHR33121:SF70">
    <property type="entry name" value="SIGNALING PROTEIN YKOW"/>
    <property type="match status" value="1"/>
</dbReference>
<dbReference type="PROSITE" id="PS50887">
    <property type="entry name" value="GGDEF"/>
    <property type="match status" value="1"/>
</dbReference>
<dbReference type="PROSITE" id="PS51257">
    <property type="entry name" value="PROKAR_LIPOPROTEIN"/>
    <property type="match status" value="1"/>
</dbReference>
<dbReference type="SUPFAM" id="SSF55073">
    <property type="entry name" value="Nucleotide cyclase"/>
    <property type="match status" value="1"/>
</dbReference>
<dbReference type="SMART" id="SM00052">
    <property type="entry name" value="EAL"/>
    <property type="match status" value="1"/>
</dbReference>
<dbReference type="Pfam" id="PF00990">
    <property type="entry name" value="GGDEF"/>
    <property type="match status" value="1"/>
</dbReference>
<dbReference type="Pfam" id="PF02743">
    <property type="entry name" value="dCache_1"/>
    <property type="match status" value="1"/>
</dbReference>
<feature type="transmembrane region" description="Helical" evidence="6">
    <location>
        <begin position="293"/>
        <end position="312"/>
    </location>
</feature>
<dbReference type="InterPro" id="IPR050706">
    <property type="entry name" value="Cyclic-di-GMP_PDE-like"/>
</dbReference>
<dbReference type="PROSITE" id="PS50883">
    <property type="entry name" value="EAL"/>
    <property type="match status" value="1"/>
</dbReference>
<dbReference type="AlphaFoldDB" id="A0A9Y2AK37"/>
<dbReference type="SUPFAM" id="SSF141868">
    <property type="entry name" value="EAL domain-like"/>
    <property type="match status" value="1"/>
</dbReference>